<dbReference type="GO" id="GO:0003676">
    <property type="term" value="F:nucleic acid binding"/>
    <property type="evidence" value="ECO:0007669"/>
    <property type="project" value="InterPro"/>
</dbReference>
<dbReference type="InterPro" id="IPR036397">
    <property type="entry name" value="RNaseH_sf"/>
</dbReference>
<protein>
    <submittedName>
        <fullName evidence="1">Uncharacterized protein</fullName>
    </submittedName>
</protein>
<organism evidence="1 2">
    <name type="scientific">Trachymyrmex septentrionalis</name>
    <dbReference type="NCBI Taxonomy" id="34720"/>
    <lineage>
        <taxon>Eukaryota</taxon>
        <taxon>Metazoa</taxon>
        <taxon>Ecdysozoa</taxon>
        <taxon>Arthropoda</taxon>
        <taxon>Hexapoda</taxon>
        <taxon>Insecta</taxon>
        <taxon>Pterygota</taxon>
        <taxon>Neoptera</taxon>
        <taxon>Endopterygota</taxon>
        <taxon>Hymenoptera</taxon>
        <taxon>Apocrita</taxon>
        <taxon>Aculeata</taxon>
        <taxon>Formicoidea</taxon>
        <taxon>Formicidae</taxon>
        <taxon>Myrmicinae</taxon>
        <taxon>Trachymyrmex</taxon>
    </lineage>
</organism>
<name>A0A195FGC8_9HYME</name>
<dbReference type="Proteomes" id="UP000078541">
    <property type="component" value="Unassembled WGS sequence"/>
</dbReference>
<sequence length="55" mass="6546">SSDFNSLDFYFWGHLISIMYSTPVNNVDVLRERLRNGFETIRTISNIFERLRDSC</sequence>
<gene>
    <name evidence="1" type="ORF">ALC56_06495</name>
</gene>
<evidence type="ECO:0000313" key="2">
    <source>
        <dbReference type="Proteomes" id="UP000078541"/>
    </source>
</evidence>
<proteinExistence type="predicted"/>
<accession>A0A195FGC8</accession>
<keyword evidence="2" id="KW-1185">Reference proteome</keyword>
<dbReference type="EMBL" id="KQ981625">
    <property type="protein sequence ID" value="KYN39069.1"/>
    <property type="molecule type" value="Genomic_DNA"/>
</dbReference>
<evidence type="ECO:0000313" key="1">
    <source>
        <dbReference type="EMBL" id="KYN39069.1"/>
    </source>
</evidence>
<reference evidence="1 2" key="1">
    <citation type="submission" date="2016-03" db="EMBL/GenBank/DDBJ databases">
        <title>Trachymyrmex septentrionalis WGS genome.</title>
        <authorList>
            <person name="Nygaard S."/>
            <person name="Hu H."/>
            <person name="Boomsma J."/>
            <person name="Zhang G."/>
        </authorList>
    </citation>
    <scope>NUCLEOTIDE SEQUENCE [LARGE SCALE GENOMIC DNA]</scope>
    <source>
        <strain evidence="1">Tsep2-gDNA-1</strain>
        <tissue evidence="1">Whole body</tissue>
    </source>
</reference>
<feature type="non-terminal residue" evidence="1">
    <location>
        <position position="1"/>
    </location>
</feature>
<dbReference type="AlphaFoldDB" id="A0A195FGC8"/>
<dbReference type="Gene3D" id="3.30.420.10">
    <property type="entry name" value="Ribonuclease H-like superfamily/Ribonuclease H"/>
    <property type="match status" value="1"/>
</dbReference>